<protein>
    <submittedName>
        <fullName evidence="3">Tetratricopeptide repeat protein</fullName>
    </submittedName>
</protein>
<feature type="region of interest" description="Disordered" evidence="1">
    <location>
        <begin position="704"/>
        <end position="723"/>
    </location>
</feature>
<feature type="compositionally biased region" description="Basic and acidic residues" evidence="1">
    <location>
        <begin position="713"/>
        <end position="723"/>
    </location>
</feature>
<dbReference type="EMBL" id="CP071091">
    <property type="protein sequence ID" value="QSQ12697.1"/>
    <property type="molecule type" value="Genomic_DNA"/>
</dbReference>
<keyword evidence="4" id="KW-1185">Reference proteome</keyword>
<evidence type="ECO:0000313" key="3">
    <source>
        <dbReference type="EMBL" id="QSQ12697.1"/>
    </source>
</evidence>
<keyword evidence="2" id="KW-0812">Transmembrane</keyword>
<gene>
    <name evidence="3" type="ORF">JY572_30745</name>
</gene>
<dbReference type="RefSeq" id="WP_206714416.1">
    <property type="nucleotide sequence ID" value="NZ_CP071091.1"/>
</dbReference>
<feature type="transmembrane region" description="Helical" evidence="2">
    <location>
        <begin position="12"/>
        <end position="33"/>
    </location>
</feature>
<evidence type="ECO:0000256" key="1">
    <source>
        <dbReference type="SAM" id="MobiDB-lite"/>
    </source>
</evidence>
<feature type="transmembrane region" description="Helical" evidence="2">
    <location>
        <begin position="99"/>
        <end position="121"/>
    </location>
</feature>
<evidence type="ECO:0000256" key="2">
    <source>
        <dbReference type="SAM" id="Phobius"/>
    </source>
</evidence>
<dbReference type="InterPro" id="IPR011990">
    <property type="entry name" value="TPR-like_helical_dom_sf"/>
</dbReference>
<keyword evidence="2" id="KW-1133">Transmembrane helix</keyword>
<evidence type="ECO:0000313" key="4">
    <source>
        <dbReference type="Proteomes" id="UP000663090"/>
    </source>
</evidence>
<sequence>MGGASVVFVDAFLRGWGTLFVVSLLVCGLLVGARRLWPKGAGLFPRMAAIPWPYLPLGVLMAGAWVGVALLLAWAIAMLWREQLLLWEQGVSSLPGLGILGWLWPSLPLVVGVVSVLALAARFLSRRVFHLAVVTVALGTALGLSAQWECTLAGNQPTMGWAGCGFNHVTGRYFTDNVISPLVAQTSTPAKLVTLLLIGAGVVVLLMVFERSNLRQSLRPIRVGGISDASGTRHPALEQLVRECIHRNAPHAPTPLPGGPLTYWQDFVEQDTVKDDRWWSRVVAFVLRLMKPPSELEVSGNILYSEAEALHGIRVNMVDVYSGQTLMARTFWDAEKVEHAVERAAYCAAERALEICTTLPEWSYWREGDGLALREYHEGVREMRKGAKGHGSRAEECFREAATQSPGSAPARLQLAQALEAQGNYVEAIGIYLELAERFPHLGIVRFRLASACRSACKWAPRLSDARPGQDERCPDAWKCLRDSLENQRILPLSRIQDVDMARLWVTRDALGLEYVMLLLARECLQRLLTAMRWRILGWCVRRTSDRRFFWRTFLWPPRRRWTQVLTVETALACVELRLSHVRLLDASLFWNELMMRPLSLRRLTRWQDMQRGIERYQPSLSRKERRELRLGVLGEEWVMGERWVERTYQQEQERFTDLRRRIGRISAEATSASRETQAQWWGGLSYTLACFYSLCRVLGPQLRTGSRPTSGPRERVEDTTEEDGRRAVLHLSLSLRDPEGLFSRGTWNWLLSYPDLEPLQAHDGFENWKRILMGDKATVVATPSSTPGAPSPA</sequence>
<proteinExistence type="predicted"/>
<accession>A0ABX7N4T3</accession>
<dbReference type="Pfam" id="PF14559">
    <property type="entry name" value="TPR_19"/>
    <property type="match status" value="1"/>
</dbReference>
<keyword evidence="2" id="KW-0472">Membrane</keyword>
<dbReference type="SUPFAM" id="SSF48452">
    <property type="entry name" value="TPR-like"/>
    <property type="match status" value="1"/>
</dbReference>
<feature type="transmembrane region" description="Helical" evidence="2">
    <location>
        <begin position="190"/>
        <end position="209"/>
    </location>
</feature>
<dbReference type="Gene3D" id="1.25.40.10">
    <property type="entry name" value="Tetratricopeptide repeat domain"/>
    <property type="match status" value="1"/>
</dbReference>
<feature type="transmembrane region" description="Helical" evidence="2">
    <location>
        <begin position="54"/>
        <end position="79"/>
    </location>
</feature>
<reference evidence="3 4" key="1">
    <citation type="submission" date="2021-02" db="EMBL/GenBank/DDBJ databases">
        <title>De Novo genome assembly of isolated myxobacteria.</title>
        <authorList>
            <person name="Stevens D.C."/>
        </authorList>
    </citation>
    <scope>NUCLEOTIDE SEQUENCE [LARGE SCALE GENOMIC DNA]</scope>
    <source>
        <strain evidence="3 4">SCHIC003</strain>
    </source>
</reference>
<organism evidence="3 4">
    <name type="scientific">Myxococcus landrumensis</name>
    <dbReference type="NCBI Taxonomy" id="2813577"/>
    <lineage>
        <taxon>Bacteria</taxon>
        <taxon>Pseudomonadati</taxon>
        <taxon>Myxococcota</taxon>
        <taxon>Myxococcia</taxon>
        <taxon>Myxococcales</taxon>
        <taxon>Cystobacterineae</taxon>
        <taxon>Myxococcaceae</taxon>
        <taxon>Myxococcus</taxon>
    </lineage>
</organism>
<name>A0ABX7N4T3_9BACT</name>
<dbReference type="Proteomes" id="UP000663090">
    <property type="component" value="Chromosome"/>
</dbReference>